<accession>A0A2K2CN80</accession>
<dbReference type="EMBL" id="CM000883">
    <property type="protein sequence ID" value="PNT63474.1"/>
    <property type="molecule type" value="Genomic_DNA"/>
</dbReference>
<proteinExistence type="predicted"/>
<dbReference type="Gramene" id="PNT63474">
    <property type="protein sequence ID" value="PNT63474"/>
    <property type="gene ID" value="BRADI_4g16428v3"/>
</dbReference>
<evidence type="ECO:0000313" key="3">
    <source>
        <dbReference type="EnsemblPlants" id="PNT63474"/>
    </source>
</evidence>
<dbReference type="AlphaFoldDB" id="A0A2K2CN80"/>
<reference evidence="2" key="2">
    <citation type="submission" date="2017-06" db="EMBL/GenBank/DDBJ databases">
        <title>WGS assembly of Brachypodium distachyon.</title>
        <authorList>
            <consortium name="The International Brachypodium Initiative"/>
            <person name="Lucas S."/>
            <person name="Harmon-Smith M."/>
            <person name="Lail K."/>
            <person name="Tice H."/>
            <person name="Grimwood J."/>
            <person name="Bruce D."/>
            <person name="Barry K."/>
            <person name="Shu S."/>
            <person name="Lindquist E."/>
            <person name="Wang M."/>
            <person name="Pitluck S."/>
            <person name="Vogel J.P."/>
            <person name="Garvin D.F."/>
            <person name="Mockler T.C."/>
            <person name="Schmutz J."/>
            <person name="Rokhsar D."/>
            <person name="Bevan M.W."/>
        </authorList>
    </citation>
    <scope>NUCLEOTIDE SEQUENCE</scope>
    <source>
        <strain evidence="2">Bd21</strain>
    </source>
</reference>
<name>A0A2K2CN80_BRADI</name>
<dbReference type="InParanoid" id="A0A2K2CN80"/>
<protein>
    <submittedName>
        <fullName evidence="2 3">Uncharacterized protein</fullName>
    </submittedName>
</protein>
<evidence type="ECO:0000313" key="4">
    <source>
        <dbReference type="Proteomes" id="UP000008810"/>
    </source>
</evidence>
<gene>
    <name evidence="2" type="ORF">BRADI_4g16428v3</name>
</gene>
<reference evidence="2 3" key="1">
    <citation type="journal article" date="2010" name="Nature">
        <title>Genome sequencing and analysis of the model grass Brachypodium distachyon.</title>
        <authorList>
            <consortium name="International Brachypodium Initiative"/>
        </authorList>
    </citation>
    <scope>NUCLEOTIDE SEQUENCE [LARGE SCALE GENOMIC DNA]</scope>
    <source>
        <strain evidence="2 3">Bd21</strain>
    </source>
</reference>
<dbReference type="Proteomes" id="UP000008810">
    <property type="component" value="Chromosome 4"/>
</dbReference>
<feature type="compositionally biased region" description="Low complexity" evidence="1">
    <location>
        <begin position="1"/>
        <end position="10"/>
    </location>
</feature>
<keyword evidence="4" id="KW-1185">Reference proteome</keyword>
<feature type="region of interest" description="Disordered" evidence="1">
    <location>
        <begin position="83"/>
        <end position="118"/>
    </location>
</feature>
<reference evidence="3" key="3">
    <citation type="submission" date="2018-08" db="UniProtKB">
        <authorList>
            <consortium name="EnsemblPlants"/>
        </authorList>
    </citation>
    <scope>IDENTIFICATION</scope>
    <source>
        <strain evidence="3">cv. Bd21</strain>
    </source>
</reference>
<dbReference type="EnsemblPlants" id="PNT63474">
    <property type="protein sequence ID" value="PNT63474"/>
    <property type="gene ID" value="BRADI_4g16428v3"/>
</dbReference>
<evidence type="ECO:0000256" key="1">
    <source>
        <dbReference type="SAM" id="MobiDB-lite"/>
    </source>
</evidence>
<organism evidence="2">
    <name type="scientific">Brachypodium distachyon</name>
    <name type="common">Purple false brome</name>
    <name type="synonym">Trachynia distachya</name>
    <dbReference type="NCBI Taxonomy" id="15368"/>
    <lineage>
        <taxon>Eukaryota</taxon>
        <taxon>Viridiplantae</taxon>
        <taxon>Streptophyta</taxon>
        <taxon>Embryophyta</taxon>
        <taxon>Tracheophyta</taxon>
        <taxon>Spermatophyta</taxon>
        <taxon>Magnoliopsida</taxon>
        <taxon>Liliopsida</taxon>
        <taxon>Poales</taxon>
        <taxon>Poaceae</taxon>
        <taxon>BOP clade</taxon>
        <taxon>Pooideae</taxon>
        <taxon>Stipodae</taxon>
        <taxon>Brachypodieae</taxon>
        <taxon>Brachypodium</taxon>
    </lineage>
</organism>
<feature type="compositionally biased region" description="Basic and acidic residues" evidence="1">
    <location>
        <begin position="90"/>
        <end position="109"/>
    </location>
</feature>
<feature type="region of interest" description="Disordered" evidence="1">
    <location>
        <begin position="1"/>
        <end position="42"/>
    </location>
</feature>
<sequence>MARRGACPAPARAPPLPPALASPTCRRSPCTGPTHSLLPPTSAISRLEDAAVDGRRSSWASHLDSLLGLPAAQVGEVALVQTNCGADDTDGGKGTDSEPKTGEKSTSDRKKPRWRHGGTHRWAPCQFYRQHAINREISVREYLQPQKRW</sequence>
<feature type="compositionally biased region" description="Pro residues" evidence="1">
    <location>
        <begin position="11"/>
        <end position="20"/>
    </location>
</feature>
<evidence type="ECO:0000313" key="2">
    <source>
        <dbReference type="EMBL" id="PNT63474.1"/>
    </source>
</evidence>